<evidence type="ECO:0000313" key="3">
    <source>
        <dbReference type="Proteomes" id="UP001190700"/>
    </source>
</evidence>
<evidence type="ECO:0000313" key="2">
    <source>
        <dbReference type="EMBL" id="KAK3256482.1"/>
    </source>
</evidence>
<dbReference type="InterPro" id="IPR016181">
    <property type="entry name" value="Acyl_CoA_acyltransferase"/>
</dbReference>
<evidence type="ECO:0000259" key="1">
    <source>
        <dbReference type="PROSITE" id="PS51186"/>
    </source>
</evidence>
<dbReference type="PROSITE" id="PS51186">
    <property type="entry name" value="GNAT"/>
    <property type="match status" value="1"/>
</dbReference>
<dbReference type="PANTHER" id="PTHR47489">
    <property type="entry name" value="ACYL-COA N-ACYLTRANSFERASES (NAT) SUPERFAMILY PROTEIN"/>
    <property type="match status" value="1"/>
</dbReference>
<proteinExistence type="predicted"/>
<dbReference type="Gene3D" id="3.40.630.30">
    <property type="match status" value="1"/>
</dbReference>
<dbReference type="EMBL" id="LGRX02021619">
    <property type="protein sequence ID" value="KAK3256482.1"/>
    <property type="molecule type" value="Genomic_DNA"/>
</dbReference>
<comment type="caution">
    <text evidence="2">The sequence shown here is derived from an EMBL/GenBank/DDBJ whole genome shotgun (WGS) entry which is preliminary data.</text>
</comment>
<dbReference type="AlphaFoldDB" id="A0AAE0FB85"/>
<accession>A0AAE0FB85</accession>
<dbReference type="PANTHER" id="PTHR47489:SF2">
    <property type="entry name" value="GCN5-RELATED N-ACETYLTRANSFERASE 5, CHLOROPLASTIC"/>
    <property type="match status" value="1"/>
</dbReference>
<keyword evidence="3" id="KW-1185">Reference proteome</keyword>
<dbReference type="Pfam" id="PF00583">
    <property type="entry name" value="Acetyltransf_1"/>
    <property type="match status" value="1"/>
</dbReference>
<dbReference type="Proteomes" id="UP001190700">
    <property type="component" value="Unassembled WGS sequence"/>
</dbReference>
<dbReference type="InterPro" id="IPR000182">
    <property type="entry name" value="GNAT_dom"/>
</dbReference>
<organism evidence="2 3">
    <name type="scientific">Cymbomonas tetramitiformis</name>
    <dbReference type="NCBI Taxonomy" id="36881"/>
    <lineage>
        <taxon>Eukaryota</taxon>
        <taxon>Viridiplantae</taxon>
        <taxon>Chlorophyta</taxon>
        <taxon>Pyramimonadophyceae</taxon>
        <taxon>Pyramimonadales</taxon>
        <taxon>Pyramimonadaceae</taxon>
        <taxon>Cymbomonas</taxon>
    </lineage>
</organism>
<sequence>MGVKPLQQGIARQLLAACEDLVVNLGGVNIYLHVRESDQAARGLYEDAGYIQQSTDGLFATIFGDQGRRILMCKQLRTGSNAIL</sequence>
<protein>
    <recommendedName>
        <fullName evidence="1">N-acetyltransferase domain-containing protein</fullName>
    </recommendedName>
</protein>
<gene>
    <name evidence="2" type="ORF">CYMTET_34381</name>
</gene>
<name>A0AAE0FB85_9CHLO</name>
<dbReference type="SUPFAM" id="SSF55729">
    <property type="entry name" value="Acyl-CoA N-acyltransferases (Nat)"/>
    <property type="match status" value="1"/>
</dbReference>
<feature type="domain" description="N-acetyltransferase" evidence="1">
    <location>
        <begin position="1"/>
        <end position="77"/>
    </location>
</feature>
<dbReference type="GO" id="GO:0016747">
    <property type="term" value="F:acyltransferase activity, transferring groups other than amino-acyl groups"/>
    <property type="evidence" value="ECO:0007669"/>
    <property type="project" value="InterPro"/>
</dbReference>
<reference evidence="2 3" key="1">
    <citation type="journal article" date="2015" name="Genome Biol. Evol.">
        <title>Comparative Genomics of a Bacterivorous Green Alga Reveals Evolutionary Causalities and Consequences of Phago-Mixotrophic Mode of Nutrition.</title>
        <authorList>
            <person name="Burns J.A."/>
            <person name="Paasch A."/>
            <person name="Narechania A."/>
            <person name="Kim E."/>
        </authorList>
    </citation>
    <scope>NUCLEOTIDE SEQUENCE [LARGE SCALE GENOMIC DNA]</scope>
    <source>
        <strain evidence="2 3">PLY_AMNH</strain>
    </source>
</reference>